<dbReference type="EMBL" id="LR797422">
    <property type="protein sequence ID" value="CAB4215417.1"/>
    <property type="molecule type" value="Genomic_DNA"/>
</dbReference>
<name>A0A6J5SN65_9CAUD</name>
<protein>
    <submittedName>
        <fullName evidence="4">Uncharacterized protein</fullName>
    </submittedName>
</protein>
<gene>
    <name evidence="3" type="ORF">UFOVP1186_18</name>
    <name evidence="4" type="ORF">UFOVP1487_14</name>
    <name evidence="2" type="ORF">UFOVP959_6</name>
</gene>
<evidence type="ECO:0000313" key="4">
    <source>
        <dbReference type="EMBL" id="CAB4215417.1"/>
    </source>
</evidence>
<organism evidence="4">
    <name type="scientific">uncultured Caudovirales phage</name>
    <dbReference type="NCBI Taxonomy" id="2100421"/>
    <lineage>
        <taxon>Viruses</taxon>
        <taxon>Duplodnaviria</taxon>
        <taxon>Heunggongvirae</taxon>
        <taxon>Uroviricota</taxon>
        <taxon>Caudoviricetes</taxon>
        <taxon>Peduoviridae</taxon>
        <taxon>Maltschvirus</taxon>
        <taxon>Maltschvirus maltsch</taxon>
    </lineage>
</organism>
<keyword evidence="1" id="KW-0175">Coiled coil</keyword>
<sequence>MGSRKIEVQIVGDASQLSRAFRTAGAEAESMGHRMGSSFARLGKAAVFGGVIAGVAGITAVLKAGSSEWVESAKVQSLVEAHLESTGNAANTTSAQIDALSQSVLSKTGADDEAVKSGSAMLLMFTKVKNGVGENRDIFDQATLASVNLAASMHQGDVSASSVASSAKALGRALNDPIGGLGALAKSGVKFTEGDKAQMAQLVKSGEQWKAQALIMKKVETVSKGAAEAFGKTIPGQMKIARETFNNLSAELIGSLAPAFNVVLGAANKFMAGLNKQKGFKAKMSFVWDQTIKGIEKLATTIGGAVAAVDWSAVWSRAKGIGAGFTDAIEGIDWGAVGESIGDGIANAVNSAITHLKGLPTKITEVLGSIDWESLGVKMGPGIAAAVASAFVAITSPSFWMKHWDLALAIALSVFGGKIVKLAAPIGTKIAGMFGEAWSGVILKIATFVGKFSSDLGLLVQKGLTKLSGIAGRALASMWSTVTAWFGRMLGKPLTFLVKVLGVQAVIRELVNLGGQIGHVFATAATWLRDAGWRIIEGLWKGMQKEWVRVLVWLGTGVPLWITGLFSDAITWLFHAGEDLMQGLWDGAKKKWHDFTGWLSKLNPAKYLKPAASAVVGGVGGGGGGGGRSLSSAMAPSKSVQQKFAEANRDVARWTSELALLQRRQEDASNQQALSSALAAVQTATSKGQGLKDLEQARAQIRQTALQREIDDRTRQASVYQTQLDRMKAAAEKWHQMMQSARERSVAGDRAFVARLAANLDTARTRLGAQYDRLATQITAAFERIQNAWVSKSQQILDATAAQRQHEDLVTAVDDSAQALLDAQDALSQMVNDGTSTGRDIQRQQQTIIGLQRAYQRAQEDLANEGLAAQAALEKQGHDDQVAVEQQNLQDTLERIRAQMLVKGITIGEGTRQINQVIKGFDPDFKATGDLLGGSFGDALIAQIRAALVEADKLRAQAEKNRVLTQAARDIPGFVGGQYTGFVPSFESGGPTGGGGLALLHPGEFVVPAGGALVSGGSRSSSTVFNITVQGGADARMTGYEIRDELMKIKRREPDLFG</sequence>
<dbReference type="EMBL" id="LR797137">
    <property type="protein sequence ID" value="CAB4189318.1"/>
    <property type="molecule type" value="Genomic_DNA"/>
</dbReference>
<evidence type="ECO:0000313" key="3">
    <source>
        <dbReference type="EMBL" id="CAB4189318.1"/>
    </source>
</evidence>
<proteinExistence type="predicted"/>
<evidence type="ECO:0000313" key="2">
    <source>
        <dbReference type="EMBL" id="CAB4173709.1"/>
    </source>
</evidence>
<evidence type="ECO:0000256" key="1">
    <source>
        <dbReference type="SAM" id="Coils"/>
    </source>
</evidence>
<accession>A0A6J5SN65</accession>
<dbReference type="EMBL" id="LR796907">
    <property type="protein sequence ID" value="CAB4173709.1"/>
    <property type="molecule type" value="Genomic_DNA"/>
</dbReference>
<feature type="coiled-coil region" evidence="1">
    <location>
        <begin position="644"/>
        <end position="671"/>
    </location>
</feature>
<reference evidence="4" key="1">
    <citation type="submission" date="2020-05" db="EMBL/GenBank/DDBJ databases">
        <authorList>
            <person name="Chiriac C."/>
            <person name="Salcher M."/>
            <person name="Ghai R."/>
            <person name="Kavagutti S V."/>
        </authorList>
    </citation>
    <scope>NUCLEOTIDE SEQUENCE</scope>
</reference>